<gene>
    <name evidence="5" type="ORF">GCM10009069_14860</name>
</gene>
<feature type="domain" description="DJ-1/PfpI" evidence="4">
    <location>
        <begin position="29"/>
        <end position="227"/>
    </location>
</feature>
<reference evidence="5" key="2">
    <citation type="submission" date="2020-09" db="EMBL/GenBank/DDBJ databases">
        <authorList>
            <person name="Sun Q."/>
            <person name="Kim S."/>
        </authorList>
    </citation>
    <scope>NUCLEOTIDE SEQUENCE</scope>
    <source>
        <strain evidence="5">KCTC 32513</strain>
    </source>
</reference>
<dbReference type="EMBL" id="BMZH01000005">
    <property type="protein sequence ID" value="GHA92848.1"/>
    <property type="molecule type" value="Genomic_DNA"/>
</dbReference>
<dbReference type="Proteomes" id="UP000634004">
    <property type="component" value="Unassembled WGS sequence"/>
</dbReference>
<evidence type="ECO:0000256" key="1">
    <source>
        <dbReference type="ARBA" id="ARBA00023016"/>
    </source>
</evidence>
<dbReference type="GO" id="GO:0019172">
    <property type="term" value="F:glyoxalase III activity"/>
    <property type="evidence" value="ECO:0007669"/>
    <property type="project" value="TreeGrafter"/>
</dbReference>
<dbReference type="PANTHER" id="PTHR48094:SF11">
    <property type="entry name" value="GLUTATHIONE-INDEPENDENT GLYOXALASE HSP31-RELATED"/>
    <property type="match status" value="1"/>
</dbReference>
<keyword evidence="1" id="KW-0346">Stress response</keyword>
<keyword evidence="6" id="KW-1185">Reference proteome</keyword>
<dbReference type="InterPro" id="IPR002818">
    <property type="entry name" value="DJ-1/PfpI"/>
</dbReference>
<comment type="similarity">
    <text evidence="3">Belongs to the peptidase C56 family. HSP31-like subfamily.</text>
</comment>
<protein>
    <submittedName>
        <fullName evidence="5">Dimethylallyltransferase</fullName>
    </submittedName>
</protein>
<evidence type="ECO:0000256" key="2">
    <source>
        <dbReference type="ARBA" id="ARBA00023239"/>
    </source>
</evidence>
<dbReference type="RefSeq" id="WP_189497019.1">
    <property type="nucleotide sequence ID" value="NZ_BMZH01000005.1"/>
</dbReference>
<evidence type="ECO:0000259" key="4">
    <source>
        <dbReference type="Pfam" id="PF01965"/>
    </source>
</evidence>
<dbReference type="GO" id="GO:0019243">
    <property type="term" value="P:methylglyoxal catabolic process to D-lactate via S-lactoyl-glutathione"/>
    <property type="evidence" value="ECO:0007669"/>
    <property type="project" value="TreeGrafter"/>
</dbReference>
<keyword evidence="2" id="KW-0456">Lyase</keyword>
<dbReference type="InterPro" id="IPR050325">
    <property type="entry name" value="Prot/Nucl_acid_deglycase"/>
</dbReference>
<accession>A0A8J3CR12</accession>
<dbReference type="SUPFAM" id="SSF52317">
    <property type="entry name" value="Class I glutamine amidotransferase-like"/>
    <property type="match status" value="1"/>
</dbReference>
<organism evidence="5 6">
    <name type="scientific">Algimonas arctica</name>
    <dbReference type="NCBI Taxonomy" id="1479486"/>
    <lineage>
        <taxon>Bacteria</taxon>
        <taxon>Pseudomonadati</taxon>
        <taxon>Pseudomonadota</taxon>
        <taxon>Alphaproteobacteria</taxon>
        <taxon>Maricaulales</taxon>
        <taxon>Robiginitomaculaceae</taxon>
        <taxon>Algimonas</taxon>
    </lineage>
</organism>
<comment type="caution">
    <text evidence="5">The sequence shown here is derived from an EMBL/GenBank/DDBJ whole genome shotgun (WGS) entry which is preliminary data.</text>
</comment>
<proteinExistence type="inferred from homology"/>
<evidence type="ECO:0000313" key="5">
    <source>
        <dbReference type="EMBL" id="GHA92848.1"/>
    </source>
</evidence>
<dbReference type="CDD" id="cd03141">
    <property type="entry name" value="GATase1_Hsp31_like"/>
    <property type="match status" value="1"/>
</dbReference>
<name>A0A8J3CR12_9PROT</name>
<evidence type="ECO:0000256" key="3">
    <source>
        <dbReference type="ARBA" id="ARBA00038493"/>
    </source>
</evidence>
<reference evidence="5" key="1">
    <citation type="journal article" date="2014" name="Int. J. Syst. Evol. Microbiol.">
        <title>Complete genome sequence of Corynebacterium casei LMG S-19264T (=DSM 44701T), isolated from a smear-ripened cheese.</title>
        <authorList>
            <consortium name="US DOE Joint Genome Institute (JGI-PGF)"/>
            <person name="Walter F."/>
            <person name="Albersmeier A."/>
            <person name="Kalinowski J."/>
            <person name="Ruckert C."/>
        </authorList>
    </citation>
    <scope>NUCLEOTIDE SEQUENCE</scope>
    <source>
        <strain evidence="5">KCTC 32513</strain>
    </source>
</reference>
<sequence>MSSAKVAIIVTSHTQMGGPDTDPTGVWLEELTTPYYALRDAGLDVNVFTIAGGAVPVDPRSIGGDDEPDESVKRYRDDADLQALFKNTPSVEAVTVADYDVVFLPGGHGTMFDYPKSATLKSIVEQTLTTDKLLASVCHGPAGLTTAVDSSGTSMMAGRRVTGFTNSEEDAVGLSDAVPFLLETRLKALGADYVSGPDWEPFAVRDAGLITGQNPQSAGKVADLILEALEERKTKA</sequence>
<dbReference type="PANTHER" id="PTHR48094">
    <property type="entry name" value="PROTEIN/NUCLEIC ACID DEGLYCASE DJ-1-RELATED"/>
    <property type="match status" value="1"/>
</dbReference>
<evidence type="ECO:0000313" key="6">
    <source>
        <dbReference type="Proteomes" id="UP000634004"/>
    </source>
</evidence>
<dbReference type="InterPro" id="IPR029062">
    <property type="entry name" value="Class_I_gatase-like"/>
</dbReference>
<dbReference type="GO" id="GO:0005737">
    <property type="term" value="C:cytoplasm"/>
    <property type="evidence" value="ECO:0007669"/>
    <property type="project" value="TreeGrafter"/>
</dbReference>
<dbReference type="Gene3D" id="3.40.50.880">
    <property type="match status" value="1"/>
</dbReference>
<dbReference type="AlphaFoldDB" id="A0A8J3CR12"/>
<dbReference type="Pfam" id="PF01965">
    <property type="entry name" value="DJ-1_PfpI"/>
    <property type="match status" value="1"/>
</dbReference>